<name>A0A0H5FT50_9BASI</name>
<sequence length="133" mass="14291">MVPQARVMKASKVPSSRLGRMFHYGGLAAGLGMGAASEALRRVSFGPGATEATSSLFMSEANVRRLVDKLSRMRGAALKLGQFMSIQAFSTADTKLLPAQIEQIMMQVQNSANYMPQAQTEVPPSTLRPSPMS</sequence>
<dbReference type="AlphaFoldDB" id="A0A0H5FT50"/>
<protein>
    <submittedName>
        <fullName evidence="1">Uncharacterized protein</fullName>
    </submittedName>
</protein>
<dbReference type="PANTHER" id="PTHR43851:SF3">
    <property type="entry name" value="COENZYME Q8"/>
    <property type="match status" value="1"/>
</dbReference>
<dbReference type="InterPro" id="IPR051409">
    <property type="entry name" value="Atypical_kinase_ADCK"/>
</dbReference>
<dbReference type="PANTHER" id="PTHR43851">
    <property type="match status" value="1"/>
</dbReference>
<gene>
    <name evidence="1" type="ORF">ls5930a1_00181</name>
</gene>
<proteinExistence type="predicted"/>
<organism evidence="1">
    <name type="scientific">Leucosporidium scottii</name>
    <dbReference type="NCBI Taxonomy" id="5278"/>
    <lineage>
        <taxon>Eukaryota</taxon>
        <taxon>Fungi</taxon>
        <taxon>Dikarya</taxon>
        <taxon>Basidiomycota</taxon>
        <taxon>Pucciniomycotina</taxon>
        <taxon>Microbotryomycetes</taxon>
        <taxon>Leucosporidiales</taxon>
        <taxon>Leucosporidium</taxon>
    </lineage>
</organism>
<dbReference type="GO" id="GO:0006744">
    <property type="term" value="P:ubiquinone biosynthetic process"/>
    <property type="evidence" value="ECO:0007669"/>
    <property type="project" value="TreeGrafter"/>
</dbReference>
<accession>A0A0H5FT50</accession>
<evidence type="ECO:0000313" key="1">
    <source>
        <dbReference type="EMBL" id="CRX79151.1"/>
    </source>
</evidence>
<reference evidence="1" key="1">
    <citation type="submission" date="2015-06" db="EMBL/GenBank/DDBJ databases">
        <title>Genetic Architecture Underlying Mating-Type Determination in the Yeast Leucosporidium scottii and the Evolution of Mating Systems in Basidiomycetes.</title>
        <authorList>
            <person name="Maia T.M."/>
            <person name="Lopes S."/>
            <person name="Almeida J.M.G.C.F."/>
            <person name="Rosa L.H."/>
            <person name="Sampaio J.P."/>
            <person name="Goncalves P."/>
            <person name="Coelho M.A."/>
        </authorList>
    </citation>
    <scope>NUCLEOTIDE SEQUENCE</scope>
</reference>
<dbReference type="EMBL" id="LN868509">
    <property type="protein sequence ID" value="CRX79151.1"/>
    <property type="molecule type" value="Genomic_DNA"/>
</dbReference>